<dbReference type="Gene3D" id="1.10.260.40">
    <property type="entry name" value="lambda repressor-like DNA-binding domains"/>
    <property type="match status" value="1"/>
</dbReference>
<dbReference type="CDD" id="cd00086">
    <property type="entry name" value="homeodomain"/>
    <property type="match status" value="1"/>
</dbReference>
<dbReference type="GO" id="GO:0000978">
    <property type="term" value="F:RNA polymerase II cis-regulatory region sequence-specific DNA binding"/>
    <property type="evidence" value="ECO:0007669"/>
    <property type="project" value="TreeGrafter"/>
</dbReference>
<evidence type="ECO:0000313" key="14">
    <source>
        <dbReference type="WormBase" id="SRAE_1000054500"/>
    </source>
</evidence>
<feature type="region of interest" description="Disordered" evidence="8">
    <location>
        <begin position="536"/>
        <end position="572"/>
    </location>
</feature>
<evidence type="ECO:0000256" key="7">
    <source>
        <dbReference type="RuleBase" id="RU361194"/>
    </source>
</evidence>
<dbReference type="InterPro" id="IPR010982">
    <property type="entry name" value="Lambda_DNA-bd_dom_sf"/>
</dbReference>
<dbReference type="OrthoDB" id="6358449at2759"/>
<evidence type="ECO:0000256" key="3">
    <source>
        <dbReference type="ARBA" id="ARBA00023155"/>
    </source>
</evidence>
<organism evidence="11">
    <name type="scientific">Strongyloides ratti</name>
    <name type="common">Parasitic roundworm</name>
    <dbReference type="NCBI Taxonomy" id="34506"/>
    <lineage>
        <taxon>Eukaryota</taxon>
        <taxon>Metazoa</taxon>
        <taxon>Ecdysozoa</taxon>
        <taxon>Nematoda</taxon>
        <taxon>Chromadorea</taxon>
        <taxon>Rhabditida</taxon>
        <taxon>Tylenchina</taxon>
        <taxon>Panagrolaimomorpha</taxon>
        <taxon>Strongyloidoidea</taxon>
        <taxon>Strongyloididae</taxon>
        <taxon>Strongyloides</taxon>
    </lineage>
</organism>
<dbReference type="InterPro" id="IPR050255">
    <property type="entry name" value="POU_domain_TF"/>
</dbReference>
<evidence type="ECO:0000256" key="6">
    <source>
        <dbReference type="RuleBase" id="RU000682"/>
    </source>
</evidence>
<dbReference type="RefSeq" id="XP_024501474.1">
    <property type="nucleotide sequence ID" value="XM_024647392.1"/>
</dbReference>
<dbReference type="GO" id="GO:0005634">
    <property type="term" value="C:nucleus"/>
    <property type="evidence" value="ECO:0007669"/>
    <property type="project" value="UniProtKB-SubCell"/>
</dbReference>
<comment type="similarity">
    <text evidence="7">Belongs to the POU transcription factor family.</text>
</comment>
<dbReference type="Pfam" id="PF00046">
    <property type="entry name" value="Homeodomain"/>
    <property type="match status" value="1"/>
</dbReference>
<feature type="domain" description="Homeobox" evidence="9">
    <location>
        <begin position="704"/>
        <end position="764"/>
    </location>
</feature>
<feature type="DNA-binding region" description="Homeobox" evidence="5">
    <location>
        <begin position="706"/>
        <end position="765"/>
    </location>
</feature>
<dbReference type="SMART" id="SM00389">
    <property type="entry name" value="HOX"/>
    <property type="match status" value="1"/>
</dbReference>
<dbReference type="GeneID" id="36374637"/>
<dbReference type="CTD" id="36374637"/>
<feature type="compositionally biased region" description="Basic and acidic residues" evidence="8">
    <location>
        <begin position="175"/>
        <end position="185"/>
    </location>
</feature>
<evidence type="ECO:0000256" key="5">
    <source>
        <dbReference type="PROSITE-ProRule" id="PRU00108"/>
    </source>
</evidence>
<dbReference type="PANTHER" id="PTHR11636">
    <property type="entry name" value="POU DOMAIN"/>
    <property type="match status" value="1"/>
</dbReference>
<dbReference type="PRINTS" id="PR00028">
    <property type="entry name" value="POUDOMAIN"/>
</dbReference>
<keyword evidence="7" id="KW-0804">Transcription</keyword>
<sequence>MIRVPSIKRIFLPVKNVTPFTKSGTLTRQNAVIAEAGTNFFENEDVKIDAENVGVISNVHGDVQKAINIFQELSNNISGVTTSKSGGISEILAKYNEPRFQYDKRGVVKSSLLRNKTVSIFKNFSDSKIDRCSFTEKVITVPAGDSTSPVCKQEVAEIITSDSSCSDLKIKEVHEAEQNKKEKSKSSQVKKTKRVRFAVDDNSAENESNRKKRKRMIKSEYVLSDKEKETEKGKENQSHEVSVDNRYQDSENSIIDKPAVKRKKTSFITINFFYLQLKKMASMVGEENEKMYGVEYYNGGPISQSISPSYDLPITNISITQQQQYTSFYSYSFGETNEGNSSLQIQNNNGYTDFSISKNSTQNDITSYTYQNYNQEIDGNQHNYYPTYYNQEYNINNSLDHKDLLPSYYSNNTFNCKIENESFMVSEVPSPQLIENNIHHNFDYNYQYSEMEDTSNYISSDNNSHQNQVINKECYFNKNYETKETFYDCIYTPELFEIINFFRSKKESLFGNNAPLSETVNNEIYTTPTIDPSVESIKVENTPKQQPEKVKEEVIAPNTNSSRDPHPPSEIYSSNISKQLQNEMIVENIEVFANNFKNLRISYGFTQGDVGRHIGLRFGSEFSQTTISRFEALNLSCKNMLKLKPKLEEWLVSTQKLFQQGYTSYEINEHNLHNKFPKPSLAEQEAREMFEIKKVRKLHTSGKNKKRRKRTNLELEQRNILYKKYLENNRPTEETLRKLANDANLDIDVVKIWFCNRRQKDRRIMTKKIKE</sequence>
<dbReference type="InterPro" id="IPR000327">
    <property type="entry name" value="POU_dom"/>
</dbReference>
<evidence type="ECO:0000256" key="2">
    <source>
        <dbReference type="ARBA" id="ARBA00023125"/>
    </source>
</evidence>
<dbReference type="Pfam" id="PF00157">
    <property type="entry name" value="Pou"/>
    <property type="match status" value="1"/>
</dbReference>
<dbReference type="WBParaSite" id="SRAE_1000054500.1">
    <property type="protein sequence ID" value="SRAE_1000054500.1"/>
    <property type="gene ID" value="WBGene00257142"/>
</dbReference>
<evidence type="ECO:0000256" key="4">
    <source>
        <dbReference type="ARBA" id="ARBA00023242"/>
    </source>
</evidence>
<dbReference type="Proteomes" id="UP000035682">
    <property type="component" value="Unplaced"/>
</dbReference>
<dbReference type="PROSITE" id="PS00465">
    <property type="entry name" value="POU_2"/>
    <property type="match status" value="1"/>
</dbReference>
<evidence type="ECO:0000313" key="11">
    <source>
        <dbReference type="EMBL" id="CEF62272.1"/>
    </source>
</evidence>
<proteinExistence type="inferred from homology"/>
<feature type="compositionally biased region" description="Basic and acidic residues" evidence="8">
    <location>
        <begin position="223"/>
        <end position="249"/>
    </location>
</feature>
<gene>
    <name evidence="11 13 14" type="ORF">SRAE_1000054500</name>
</gene>
<dbReference type="PROSITE" id="PS00027">
    <property type="entry name" value="HOMEOBOX_1"/>
    <property type="match status" value="1"/>
</dbReference>
<evidence type="ECO:0000256" key="8">
    <source>
        <dbReference type="SAM" id="MobiDB-lite"/>
    </source>
</evidence>
<dbReference type="Gene3D" id="1.10.10.60">
    <property type="entry name" value="Homeodomain-like"/>
    <property type="match status" value="1"/>
</dbReference>
<evidence type="ECO:0000313" key="12">
    <source>
        <dbReference type="Proteomes" id="UP000035682"/>
    </source>
</evidence>
<keyword evidence="4 5" id="KW-0539">Nucleus</keyword>
<accession>A0A090L2F8</accession>
<reference evidence="13" key="2">
    <citation type="submission" date="2020-12" db="UniProtKB">
        <authorList>
            <consortium name="WormBaseParasite"/>
        </authorList>
    </citation>
    <scope>IDENTIFICATION</scope>
</reference>
<dbReference type="SUPFAM" id="SSF47413">
    <property type="entry name" value="lambda repressor-like DNA-binding domains"/>
    <property type="match status" value="1"/>
</dbReference>
<dbReference type="InterPro" id="IPR017970">
    <property type="entry name" value="Homeobox_CS"/>
</dbReference>
<dbReference type="GO" id="GO:0030154">
    <property type="term" value="P:cell differentiation"/>
    <property type="evidence" value="ECO:0007669"/>
    <property type="project" value="UniProtKB-ARBA"/>
</dbReference>
<dbReference type="WormBase" id="SRAE_1000054500">
    <property type="protein sequence ID" value="SRP11114"/>
    <property type="gene ID" value="WBGene00257142"/>
</dbReference>
<dbReference type="InterPro" id="IPR013847">
    <property type="entry name" value="POU"/>
</dbReference>
<evidence type="ECO:0000313" key="13">
    <source>
        <dbReference type="WBParaSite" id="SRAE_1000054500.1"/>
    </source>
</evidence>
<dbReference type="InterPro" id="IPR001356">
    <property type="entry name" value="HD"/>
</dbReference>
<dbReference type="EMBL" id="LN609528">
    <property type="protein sequence ID" value="CEF62272.1"/>
    <property type="molecule type" value="Genomic_DNA"/>
</dbReference>
<evidence type="ECO:0000259" key="10">
    <source>
        <dbReference type="PROSITE" id="PS51179"/>
    </source>
</evidence>
<dbReference type="STRING" id="34506.A0A090L2F8"/>
<keyword evidence="3 5" id="KW-0371">Homeobox</keyword>
<protein>
    <recommendedName>
        <fullName evidence="7">POU domain protein</fullName>
    </recommendedName>
</protein>
<feature type="region of interest" description="Disordered" evidence="8">
    <location>
        <begin position="175"/>
        <end position="249"/>
    </location>
</feature>
<evidence type="ECO:0000259" key="9">
    <source>
        <dbReference type="PROSITE" id="PS50071"/>
    </source>
</evidence>
<reference evidence="11 12" key="1">
    <citation type="submission" date="2014-09" db="EMBL/GenBank/DDBJ databases">
        <authorList>
            <person name="Martin A.A."/>
        </authorList>
    </citation>
    <scope>NUCLEOTIDE SEQUENCE</scope>
    <source>
        <strain evidence="12">ED321</strain>
        <strain evidence="11">ED321 Heterogonic</strain>
    </source>
</reference>
<name>A0A090L2F8_STRRB</name>
<dbReference type="InterPro" id="IPR009057">
    <property type="entry name" value="Homeodomain-like_sf"/>
</dbReference>
<dbReference type="eggNOG" id="KOG3591">
    <property type="taxonomic scope" value="Eukaryota"/>
</dbReference>
<comment type="subcellular location">
    <subcellularLocation>
        <location evidence="1 5 6">Nucleus</location>
    </subcellularLocation>
</comment>
<dbReference type="PROSITE" id="PS51179">
    <property type="entry name" value="POU_3"/>
    <property type="match status" value="1"/>
</dbReference>
<dbReference type="PANTHER" id="PTHR11636:SF137">
    <property type="entry name" value="HOMEOBOX PROTEIN CEH-18"/>
    <property type="match status" value="1"/>
</dbReference>
<keyword evidence="12" id="KW-1185">Reference proteome</keyword>
<dbReference type="SUPFAM" id="SSF46689">
    <property type="entry name" value="Homeodomain-like"/>
    <property type="match status" value="1"/>
</dbReference>
<evidence type="ECO:0000256" key="1">
    <source>
        <dbReference type="ARBA" id="ARBA00004123"/>
    </source>
</evidence>
<feature type="domain" description="POU-specific" evidence="10">
    <location>
        <begin position="581"/>
        <end position="655"/>
    </location>
</feature>
<dbReference type="PROSITE" id="PS50071">
    <property type="entry name" value="HOMEOBOX_2"/>
    <property type="match status" value="1"/>
</dbReference>
<keyword evidence="2 5" id="KW-0238">DNA-binding</keyword>
<dbReference type="SMART" id="SM00352">
    <property type="entry name" value="POU"/>
    <property type="match status" value="1"/>
</dbReference>
<dbReference type="AlphaFoldDB" id="A0A090L2F8"/>
<dbReference type="GO" id="GO:0000981">
    <property type="term" value="F:DNA-binding transcription factor activity, RNA polymerase II-specific"/>
    <property type="evidence" value="ECO:0007669"/>
    <property type="project" value="InterPro"/>
</dbReference>